<dbReference type="Proteomes" id="UP000035681">
    <property type="component" value="Unplaced"/>
</dbReference>
<feature type="transmembrane region" description="Helical" evidence="5">
    <location>
        <begin position="119"/>
        <end position="138"/>
    </location>
</feature>
<feature type="domain" description="G-protein coupled receptors family 1 profile" evidence="6">
    <location>
        <begin position="19"/>
        <end position="191"/>
    </location>
</feature>
<evidence type="ECO:0000256" key="4">
    <source>
        <dbReference type="ARBA" id="ARBA00023136"/>
    </source>
</evidence>
<dbReference type="PROSITE" id="PS50262">
    <property type="entry name" value="G_PROTEIN_RECEP_F1_2"/>
    <property type="match status" value="1"/>
</dbReference>
<dbReference type="Gene3D" id="1.20.1070.10">
    <property type="entry name" value="Rhodopsin 7-helix transmembrane proteins"/>
    <property type="match status" value="1"/>
</dbReference>
<feature type="transmembrane region" description="Helical" evidence="5">
    <location>
        <begin position="168"/>
        <end position="191"/>
    </location>
</feature>
<dbReference type="AlphaFoldDB" id="A0A913HSM4"/>
<dbReference type="PANTHER" id="PTHR23017">
    <property type="entry name" value="SERPENTINE RECEPTOR, CLASS X"/>
    <property type="match status" value="1"/>
</dbReference>
<feature type="transmembrane region" description="Helical" evidence="5">
    <location>
        <begin position="212"/>
        <end position="233"/>
    </location>
</feature>
<evidence type="ECO:0000313" key="7">
    <source>
        <dbReference type="Proteomes" id="UP000035681"/>
    </source>
</evidence>
<dbReference type="InterPro" id="IPR019430">
    <property type="entry name" value="7TM_GPCR_serpentine_rcpt_Srx"/>
</dbReference>
<reference evidence="8" key="1">
    <citation type="submission" date="2022-10" db="UniProtKB">
        <authorList>
            <consortium name="WormBaseParasite"/>
        </authorList>
    </citation>
    <scope>IDENTIFICATION</scope>
</reference>
<evidence type="ECO:0000259" key="6">
    <source>
        <dbReference type="PROSITE" id="PS50262"/>
    </source>
</evidence>
<name>A0A913HSM4_STRER</name>
<comment type="subcellular location">
    <subcellularLocation>
        <location evidence="1">Membrane</location>
    </subcellularLocation>
</comment>
<organism evidence="8">
    <name type="scientific">Strongyloides stercoralis</name>
    <name type="common">Threadworm</name>
    <dbReference type="NCBI Taxonomy" id="6248"/>
    <lineage>
        <taxon>Eukaryota</taxon>
        <taxon>Metazoa</taxon>
        <taxon>Ecdysozoa</taxon>
        <taxon>Nematoda</taxon>
        <taxon>Chromadorea</taxon>
        <taxon>Rhabditida</taxon>
        <taxon>Tylenchina</taxon>
        <taxon>Panagrolaimomorpha</taxon>
        <taxon>Strongyloidoidea</taxon>
        <taxon>Strongyloididae</taxon>
        <taxon>Strongyloides</taxon>
    </lineage>
</organism>
<evidence type="ECO:0000313" key="8">
    <source>
        <dbReference type="WBParaSite" id="SSTP_0000525400.2"/>
    </source>
</evidence>
<dbReference type="SUPFAM" id="SSF81321">
    <property type="entry name" value="Family A G protein-coupled receptor-like"/>
    <property type="match status" value="1"/>
</dbReference>
<evidence type="ECO:0000256" key="5">
    <source>
        <dbReference type="SAM" id="Phobius"/>
    </source>
</evidence>
<keyword evidence="4 5" id="KW-0472">Membrane</keyword>
<dbReference type="PANTHER" id="PTHR23017:SF3">
    <property type="entry name" value="G-PROTEIN COUPLED RECEPTORS FAMILY 1 PROFILE DOMAIN-CONTAINING PROTEIN"/>
    <property type="match status" value="1"/>
</dbReference>
<keyword evidence="3 5" id="KW-1133">Transmembrane helix</keyword>
<evidence type="ECO:0000256" key="1">
    <source>
        <dbReference type="ARBA" id="ARBA00004370"/>
    </source>
</evidence>
<dbReference type="GO" id="GO:0016020">
    <property type="term" value="C:membrane"/>
    <property type="evidence" value="ECO:0007669"/>
    <property type="project" value="UniProtKB-SubCell"/>
</dbReference>
<evidence type="ECO:0000256" key="2">
    <source>
        <dbReference type="ARBA" id="ARBA00022692"/>
    </source>
</evidence>
<sequence>MDILYIIIIFIISIFGIFFNGYSFYFFIFKIKQKTSFTILATNVMLGNLIVLVIDIVWVPLKMLNLVNLPYIIEDRVGQVILIGWYCSEFTHLLLSLNRFFAIIAPLMYQKIFSNTNTVYFSYINLFLSCCMVIPYSFHNNCIFTYDKYFWVYLETPFCNIVSKIEDFGLGILMGILVFSIDITTITLYLYKRKQKKSTTKKNNIDVKQIRILFQTILVNISLVACCTQFHMIAPYYANSGTIEFILTTAQWMEYHSISGFILGICYKDLYLHLKKSIIKPKIVENKIKTLIIGGINHTDSNSKRYTQRNTFF</sequence>
<protein>
    <submittedName>
        <fullName evidence="8 9">G_PROTEIN_RECEP_F1_2 domain-containing protein</fullName>
    </submittedName>
</protein>
<evidence type="ECO:0000313" key="9">
    <source>
        <dbReference type="WBParaSite" id="TCONS_00003643.p1"/>
    </source>
</evidence>
<keyword evidence="7" id="KW-1185">Reference proteome</keyword>
<feature type="transmembrane region" description="Helical" evidence="5">
    <location>
        <begin position="81"/>
        <end position="107"/>
    </location>
</feature>
<feature type="transmembrane region" description="Helical" evidence="5">
    <location>
        <begin position="253"/>
        <end position="272"/>
    </location>
</feature>
<dbReference type="Pfam" id="PF10328">
    <property type="entry name" value="7TM_GPCR_Srx"/>
    <property type="match status" value="1"/>
</dbReference>
<accession>A0A913HSM4</accession>
<dbReference type="WBParaSite" id="TCONS_00003643.p1">
    <property type="protein sequence ID" value="TCONS_00003643.p1"/>
    <property type="gene ID" value="XLOC_000061"/>
</dbReference>
<feature type="transmembrane region" description="Helical" evidence="5">
    <location>
        <begin position="6"/>
        <end position="28"/>
    </location>
</feature>
<evidence type="ECO:0000256" key="3">
    <source>
        <dbReference type="ARBA" id="ARBA00022989"/>
    </source>
</evidence>
<dbReference type="WBParaSite" id="SSTP_0000525400.2">
    <property type="protein sequence ID" value="SSTP_0000525400.2"/>
    <property type="gene ID" value="SSTP_0000525400"/>
</dbReference>
<proteinExistence type="predicted"/>
<feature type="transmembrane region" description="Helical" evidence="5">
    <location>
        <begin position="40"/>
        <end position="61"/>
    </location>
</feature>
<dbReference type="InterPro" id="IPR017452">
    <property type="entry name" value="GPCR_Rhodpsn_7TM"/>
</dbReference>
<keyword evidence="2 5" id="KW-0812">Transmembrane</keyword>